<evidence type="ECO:0000256" key="2">
    <source>
        <dbReference type="ARBA" id="ARBA00012438"/>
    </source>
</evidence>
<dbReference type="InterPro" id="IPR003594">
    <property type="entry name" value="HATPase_dom"/>
</dbReference>
<comment type="caution">
    <text evidence="4">The sequence shown here is derived from an EMBL/GenBank/DDBJ whole genome shotgun (WGS) entry which is preliminary data.</text>
</comment>
<evidence type="ECO:0000313" key="5">
    <source>
        <dbReference type="Proteomes" id="UP000807785"/>
    </source>
</evidence>
<dbReference type="EC" id="2.7.13.3" evidence="2"/>
<protein>
    <recommendedName>
        <fullName evidence="2">histidine kinase</fullName>
        <ecNumber evidence="2">2.7.13.3</ecNumber>
    </recommendedName>
</protein>
<dbReference type="Gene3D" id="3.30.565.10">
    <property type="entry name" value="Histidine kinase-like ATPase, C-terminal domain"/>
    <property type="match status" value="1"/>
</dbReference>
<gene>
    <name evidence="4" type="ORF">IPH26_12270</name>
</gene>
<evidence type="ECO:0000259" key="3">
    <source>
        <dbReference type="PROSITE" id="PS50109"/>
    </source>
</evidence>
<evidence type="ECO:0000313" key="4">
    <source>
        <dbReference type="EMBL" id="MBK6973671.1"/>
    </source>
</evidence>
<reference evidence="4" key="1">
    <citation type="submission" date="2020-10" db="EMBL/GenBank/DDBJ databases">
        <title>Connecting structure to function with the recovery of over 1000 high-quality activated sludge metagenome-assembled genomes encoding full-length rRNA genes using long-read sequencing.</title>
        <authorList>
            <person name="Singleton C.M."/>
            <person name="Petriglieri F."/>
            <person name="Kristensen J.M."/>
            <person name="Kirkegaard R.H."/>
            <person name="Michaelsen T.Y."/>
            <person name="Andersen M.H."/>
            <person name="Karst S.M."/>
            <person name="Dueholm M.S."/>
            <person name="Nielsen P.H."/>
            <person name="Albertsen M."/>
        </authorList>
    </citation>
    <scope>NUCLEOTIDE SEQUENCE</scope>
    <source>
        <strain evidence="4">Bjer_18-Q3-R1-45_BAT3C.347</strain>
    </source>
</reference>
<dbReference type="AlphaFoldDB" id="A0A9D7E4K1"/>
<dbReference type="EMBL" id="JADJEV010000003">
    <property type="protein sequence ID" value="MBK6973671.1"/>
    <property type="molecule type" value="Genomic_DNA"/>
</dbReference>
<dbReference type="InterPro" id="IPR005467">
    <property type="entry name" value="His_kinase_dom"/>
</dbReference>
<dbReference type="PROSITE" id="PS50109">
    <property type="entry name" value="HIS_KIN"/>
    <property type="match status" value="1"/>
</dbReference>
<comment type="catalytic activity">
    <reaction evidence="1">
        <text>ATP + protein L-histidine = ADP + protein N-phospho-L-histidine.</text>
        <dbReference type="EC" id="2.7.13.3"/>
    </reaction>
</comment>
<dbReference type="GO" id="GO:0004673">
    <property type="term" value="F:protein histidine kinase activity"/>
    <property type="evidence" value="ECO:0007669"/>
    <property type="project" value="UniProtKB-EC"/>
</dbReference>
<dbReference type="PRINTS" id="PR00344">
    <property type="entry name" value="BCTRLSENSOR"/>
</dbReference>
<dbReference type="Pfam" id="PF02518">
    <property type="entry name" value="HATPase_c"/>
    <property type="match status" value="1"/>
</dbReference>
<dbReference type="InterPro" id="IPR004358">
    <property type="entry name" value="Sig_transdc_His_kin-like_C"/>
</dbReference>
<sequence length="108" mass="11555">MEKMLVNLMKNDFEATRDAGVEPKAISITLHFASYCAMAHVTMRDIGPSLDEPTLQRIFGPSVTTRSSGLGMGLPINRPIIGVHGGRLWVGPAEAGGTSSRFTQPISS</sequence>
<organism evidence="4 5">
    <name type="scientific">Candidatus Methylophosphatis roskildensis</name>
    <dbReference type="NCBI Taxonomy" id="2899263"/>
    <lineage>
        <taxon>Bacteria</taxon>
        <taxon>Pseudomonadati</taxon>
        <taxon>Pseudomonadota</taxon>
        <taxon>Betaproteobacteria</taxon>
        <taxon>Nitrosomonadales</taxon>
        <taxon>Sterolibacteriaceae</taxon>
        <taxon>Candidatus Methylophosphatis</taxon>
    </lineage>
</organism>
<dbReference type="SUPFAM" id="SSF55874">
    <property type="entry name" value="ATPase domain of HSP90 chaperone/DNA topoisomerase II/histidine kinase"/>
    <property type="match status" value="1"/>
</dbReference>
<accession>A0A9D7E4K1</accession>
<dbReference type="InterPro" id="IPR036890">
    <property type="entry name" value="HATPase_C_sf"/>
</dbReference>
<dbReference type="Proteomes" id="UP000807785">
    <property type="component" value="Unassembled WGS sequence"/>
</dbReference>
<proteinExistence type="predicted"/>
<evidence type="ECO:0000256" key="1">
    <source>
        <dbReference type="ARBA" id="ARBA00000085"/>
    </source>
</evidence>
<feature type="domain" description="Histidine kinase" evidence="3">
    <location>
        <begin position="1"/>
        <end position="108"/>
    </location>
</feature>
<name>A0A9D7E4K1_9PROT</name>